<dbReference type="Proteomes" id="UP000604273">
    <property type="component" value="Unassembled WGS sequence"/>
</dbReference>
<evidence type="ECO:0000313" key="2">
    <source>
        <dbReference type="EMBL" id="KAF4946767.1"/>
    </source>
</evidence>
<feature type="region of interest" description="Disordered" evidence="1">
    <location>
        <begin position="200"/>
        <end position="231"/>
    </location>
</feature>
<sequence>MSQDPKVQFFASPYTDIFVQVQLRGSSTTQIHKGVVPAKVLLSRRMKVPAPGSATPILDMQDLACDTAHAVIDFFYTRQYDCIKPRDVTRNSSKGYELKVSLQVIEAARMLELPALVYLAQRECARLCQELDLLNLVAILGKLDFDYTNFPEIKHHIAYHLENVLASPHSQFTTDLLSRATTNSITDMLVRKLVMTAREGHKSETKAKPLPKNGFPGVIFREPRPQPPFEADVIAKPEMPKTSQELQTKQFQLLLKKMQPDDKGKGRDDSEQAKYSLKVPLPTTPQQDSCLAKGQEDADSGPSRLREGPNSFLNPSSGVETVPSARKESNAPQRGGSSSKLAQVLSSHNTSWNNMIDDRMKVIEANMGAKMEAKRSEPTLIETERKGATINPKPHPTTTPGPSNPTELGNSIANSVAKNVITKMKDFIVVETNSAIDWELPKSVAERCETPESERQDSTPVDSDSDGVLVQSEPQPTVTSSSTGSGSSTNPMGLFLAFDRRY</sequence>
<reference evidence="2" key="2">
    <citation type="submission" date="2020-05" db="EMBL/GenBank/DDBJ databases">
        <authorList>
            <person name="Kim H.-S."/>
            <person name="Proctor R.H."/>
            <person name="Brown D.W."/>
        </authorList>
    </citation>
    <scope>NUCLEOTIDE SEQUENCE</scope>
    <source>
        <strain evidence="2">NRRL 45417</strain>
    </source>
</reference>
<feature type="region of interest" description="Disordered" evidence="1">
    <location>
        <begin position="446"/>
        <end position="502"/>
    </location>
</feature>
<feature type="compositionally biased region" description="Polar residues" evidence="1">
    <location>
        <begin position="330"/>
        <end position="342"/>
    </location>
</feature>
<feature type="compositionally biased region" description="Basic and acidic residues" evidence="1">
    <location>
        <begin position="446"/>
        <end position="457"/>
    </location>
</feature>
<proteinExistence type="predicted"/>
<evidence type="ECO:0008006" key="4">
    <source>
        <dbReference type="Google" id="ProtNLM"/>
    </source>
</evidence>
<comment type="caution">
    <text evidence="2">The sequence shown here is derived from an EMBL/GenBank/DDBJ whole genome shotgun (WGS) entry which is preliminary data.</text>
</comment>
<keyword evidence="3" id="KW-1185">Reference proteome</keyword>
<name>A0A8H4SWF3_9HYPO</name>
<evidence type="ECO:0000313" key="3">
    <source>
        <dbReference type="Proteomes" id="UP000604273"/>
    </source>
</evidence>
<evidence type="ECO:0000256" key="1">
    <source>
        <dbReference type="SAM" id="MobiDB-lite"/>
    </source>
</evidence>
<protein>
    <recommendedName>
        <fullName evidence="4">BTB domain-containing protein</fullName>
    </recommendedName>
</protein>
<gene>
    <name evidence="2" type="ORF">FGADI_10971</name>
</gene>
<reference evidence="2" key="1">
    <citation type="journal article" date="2020" name="BMC Genomics">
        <title>Correction to: Identification and distribution of gene clusters required for synthesis of sphingolipid metabolism inhibitors in diverse species of the filamentous fungus Fusarium.</title>
        <authorList>
            <person name="Kim H.S."/>
            <person name="Lohmar J.M."/>
            <person name="Busman M."/>
            <person name="Brown D.W."/>
            <person name="Naumann T.A."/>
            <person name="Divon H.H."/>
            <person name="Lysoe E."/>
            <person name="Uhlig S."/>
            <person name="Proctor R.H."/>
        </authorList>
    </citation>
    <scope>NUCLEOTIDE SEQUENCE</scope>
    <source>
        <strain evidence="2">NRRL 45417</strain>
    </source>
</reference>
<feature type="compositionally biased region" description="Pro residues" evidence="1">
    <location>
        <begin position="393"/>
        <end position="403"/>
    </location>
</feature>
<dbReference type="EMBL" id="JABFAI010000305">
    <property type="protein sequence ID" value="KAF4946767.1"/>
    <property type="molecule type" value="Genomic_DNA"/>
</dbReference>
<feature type="compositionally biased region" description="Low complexity" evidence="1">
    <location>
        <begin position="479"/>
        <end position="489"/>
    </location>
</feature>
<accession>A0A8H4SWF3</accession>
<feature type="region of interest" description="Disordered" evidence="1">
    <location>
        <begin position="384"/>
        <end position="410"/>
    </location>
</feature>
<dbReference type="OrthoDB" id="3594103at2759"/>
<dbReference type="AlphaFoldDB" id="A0A8H4SWF3"/>
<feature type="region of interest" description="Disordered" evidence="1">
    <location>
        <begin position="258"/>
        <end position="342"/>
    </location>
</feature>
<organism evidence="2 3">
    <name type="scientific">Fusarium gaditjirri</name>
    <dbReference type="NCBI Taxonomy" id="282569"/>
    <lineage>
        <taxon>Eukaryota</taxon>
        <taxon>Fungi</taxon>
        <taxon>Dikarya</taxon>
        <taxon>Ascomycota</taxon>
        <taxon>Pezizomycotina</taxon>
        <taxon>Sordariomycetes</taxon>
        <taxon>Hypocreomycetidae</taxon>
        <taxon>Hypocreales</taxon>
        <taxon>Nectriaceae</taxon>
        <taxon>Fusarium</taxon>
        <taxon>Fusarium nisikadoi species complex</taxon>
    </lineage>
</organism>
<feature type="compositionally biased region" description="Basic and acidic residues" evidence="1">
    <location>
        <begin position="258"/>
        <end position="272"/>
    </location>
</feature>